<keyword evidence="7" id="KW-0325">Glycoprotein</keyword>
<keyword evidence="4 9" id="KW-1133">Transmembrane helix</keyword>
<protein>
    <submittedName>
        <fullName evidence="12">Protein patched homolog 2 isoform X1</fullName>
    </submittedName>
</protein>
<dbReference type="PROSITE" id="PS50156">
    <property type="entry name" value="SSD"/>
    <property type="match status" value="1"/>
</dbReference>
<evidence type="ECO:0000313" key="12">
    <source>
        <dbReference type="RefSeq" id="XP_060061992.1"/>
    </source>
</evidence>
<keyword evidence="6" id="KW-0675">Receptor</keyword>
<dbReference type="Proteomes" id="UP001652624">
    <property type="component" value="Chromosome 13"/>
</dbReference>
<evidence type="ECO:0000256" key="1">
    <source>
        <dbReference type="ARBA" id="ARBA00004141"/>
    </source>
</evidence>
<feature type="transmembrane region" description="Helical" evidence="9">
    <location>
        <begin position="428"/>
        <end position="451"/>
    </location>
</feature>
<dbReference type="InterPro" id="IPR000731">
    <property type="entry name" value="SSD"/>
</dbReference>
<evidence type="ECO:0000256" key="3">
    <source>
        <dbReference type="ARBA" id="ARBA00022692"/>
    </source>
</evidence>
<feature type="region of interest" description="Disordered" evidence="8">
    <location>
        <begin position="1"/>
        <end position="22"/>
    </location>
</feature>
<feature type="region of interest" description="Disordered" evidence="8">
    <location>
        <begin position="1175"/>
        <end position="1207"/>
    </location>
</feature>
<evidence type="ECO:0000313" key="11">
    <source>
        <dbReference type="Proteomes" id="UP001652624"/>
    </source>
</evidence>
<evidence type="ECO:0000256" key="2">
    <source>
        <dbReference type="ARBA" id="ARBA00005585"/>
    </source>
</evidence>
<dbReference type="InterPro" id="IPR004766">
    <property type="entry name" value="TM_rcpt_patched"/>
</dbReference>
<proteinExistence type="inferred from homology"/>
<reference evidence="12" key="1">
    <citation type="submission" date="2025-08" db="UniProtKB">
        <authorList>
            <consortium name="RefSeq"/>
        </authorList>
    </citation>
    <scope>IDENTIFICATION</scope>
</reference>
<evidence type="ECO:0000256" key="5">
    <source>
        <dbReference type="ARBA" id="ARBA00023136"/>
    </source>
</evidence>
<accession>A0ABM3YLP0</accession>
<feature type="transmembrane region" description="Helical" evidence="9">
    <location>
        <begin position="964"/>
        <end position="984"/>
    </location>
</feature>
<dbReference type="GeneID" id="103120565"/>
<dbReference type="Pfam" id="PF12349">
    <property type="entry name" value="Sterol-sensing"/>
    <property type="match status" value="1"/>
</dbReference>
<gene>
    <name evidence="12" type="primary">PTCH2</name>
</gene>
<comment type="subcellular location">
    <subcellularLocation>
        <location evidence="1">Membrane</location>
        <topology evidence="1">Multi-pass membrane protein</topology>
    </subcellularLocation>
</comment>
<feature type="transmembrane region" description="Helical" evidence="9">
    <location>
        <begin position="457"/>
        <end position="478"/>
    </location>
</feature>
<feature type="transmembrane region" description="Helical" evidence="9">
    <location>
        <begin position="1062"/>
        <end position="1081"/>
    </location>
</feature>
<feature type="transmembrane region" description="Helical" evidence="9">
    <location>
        <begin position="991"/>
        <end position="1010"/>
    </location>
</feature>
<dbReference type="NCBIfam" id="TIGR00918">
    <property type="entry name" value="2A060602"/>
    <property type="match status" value="1"/>
</dbReference>
<dbReference type="RefSeq" id="XP_060061992.1">
    <property type="nucleotide sequence ID" value="XM_060206009.1"/>
</dbReference>
<dbReference type="InterPro" id="IPR053958">
    <property type="entry name" value="HMGCR/SNAP/NPC1-like_SSD"/>
</dbReference>
<evidence type="ECO:0000256" key="8">
    <source>
        <dbReference type="SAM" id="MobiDB-lite"/>
    </source>
</evidence>
<evidence type="ECO:0000256" key="7">
    <source>
        <dbReference type="ARBA" id="ARBA00023180"/>
    </source>
</evidence>
<feature type="transmembrane region" description="Helical" evidence="9">
    <location>
        <begin position="1087"/>
        <end position="1111"/>
    </location>
</feature>
<keyword evidence="3 9" id="KW-0812">Transmembrane</keyword>
<dbReference type="PANTHER" id="PTHR46022:SF3">
    <property type="entry name" value="PROTEIN PATCHED HOMOLOG 2"/>
    <property type="match status" value="1"/>
</dbReference>
<feature type="compositionally biased region" description="Pro residues" evidence="8">
    <location>
        <begin position="1"/>
        <end position="20"/>
    </location>
</feature>
<evidence type="ECO:0000256" key="9">
    <source>
        <dbReference type="SAM" id="Phobius"/>
    </source>
</evidence>
<name>A0ABM3YLP0_ERIEU</name>
<feature type="transmembrane region" description="Helical" evidence="9">
    <location>
        <begin position="58"/>
        <end position="77"/>
    </location>
</feature>
<evidence type="ECO:0000259" key="10">
    <source>
        <dbReference type="PROSITE" id="PS50156"/>
    </source>
</evidence>
<feature type="domain" description="SSD" evidence="10">
    <location>
        <begin position="394"/>
        <end position="552"/>
    </location>
</feature>
<keyword evidence="11" id="KW-1185">Reference proteome</keyword>
<feature type="transmembrane region" description="Helical" evidence="9">
    <location>
        <begin position="1016"/>
        <end position="1041"/>
    </location>
</feature>
<feature type="transmembrane region" description="Helical" evidence="9">
    <location>
        <begin position="34"/>
        <end position="51"/>
    </location>
</feature>
<evidence type="ECO:0000256" key="4">
    <source>
        <dbReference type="ARBA" id="ARBA00022989"/>
    </source>
</evidence>
<keyword evidence="5 9" id="KW-0472">Membrane</keyword>
<dbReference type="Gene3D" id="1.20.1640.10">
    <property type="entry name" value="Multidrug efflux transporter AcrB transmembrane domain"/>
    <property type="match status" value="2"/>
</dbReference>
<dbReference type="SUPFAM" id="SSF82866">
    <property type="entry name" value="Multidrug efflux transporter AcrB transmembrane domain"/>
    <property type="match status" value="2"/>
</dbReference>
<organism evidence="11 12">
    <name type="scientific">Erinaceus europaeus</name>
    <name type="common">Western European hedgehog</name>
    <dbReference type="NCBI Taxonomy" id="9365"/>
    <lineage>
        <taxon>Eukaryota</taxon>
        <taxon>Metazoa</taxon>
        <taxon>Chordata</taxon>
        <taxon>Craniata</taxon>
        <taxon>Vertebrata</taxon>
        <taxon>Euteleostomi</taxon>
        <taxon>Mammalia</taxon>
        <taxon>Eutheria</taxon>
        <taxon>Laurasiatheria</taxon>
        <taxon>Eulipotyphla</taxon>
        <taxon>Erinaceidae</taxon>
        <taxon>Erinaceinae</taxon>
        <taxon>Erinaceus</taxon>
    </lineage>
</organism>
<dbReference type="PANTHER" id="PTHR46022">
    <property type="entry name" value="PROTEIN PATCHED"/>
    <property type="match status" value="1"/>
</dbReference>
<feature type="transmembrane region" description="Helical" evidence="9">
    <location>
        <begin position="399"/>
        <end position="416"/>
    </location>
</feature>
<feature type="transmembrane region" description="Helical" evidence="9">
    <location>
        <begin position="499"/>
        <end position="521"/>
    </location>
</feature>
<evidence type="ECO:0000256" key="6">
    <source>
        <dbReference type="ARBA" id="ARBA00023170"/>
    </source>
</evidence>
<feature type="compositionally biased region" description="Low complexity" evidence="8">
    <location>
        <begin position="1188"/>
        <end position="1197"/>
    </location>
</feature>
<comment type="similarity">
    <text evidence="2">Belongs to the patched family.</text>
</comment>
<feature type="transmembrane region" description="Helical" evidence="9">
    <location>
        <begin position="527"/>
        <end position="552"/>
    </location>
</feature>
<sequence length="1207" mass="130929">MVGPPPQGEPPRGRPAPARPAAPQILGGSLKAPLWLRAYFQGLLFSLGCGIQRHCGKVLFLGLLALGALALGLRVAVIETDLEQLWVEVGSQVSQELRYTKEKLGEEAAYTSQMLIQTPRQEGENVLTPEALGLHLQAALTASKVQVSLYGKSWDLNKICYKSGVPLIENGMIERMIEKLFPCVILTPLDCFWEGAKLQGGSAYLPGRPDIQWTNLDPEQLLEELGPFASLEGFRELLDKAQVGQAYVGRPCLHPDDLHCPPSAPNHHSRQAPNVAQELDGGCHGFSHKFMHWQEELLLGGMTRDPQGQLLRAEALQTTFLLMSPRQLYEHFRGDYQTHDIGWSEEQAATVLQAWQRRFVQLAQEVLPTNASQQVHAFSSTTLDDILHAFSEVSVTRVVGGYLLMLAYACVTMLRWDCAQSQGAVGLAGVLLVALAVASGLGLCALLDIAFNAATTQVLPFLALGIGVDDIFLLAHAFTEVPSGTPLQEHTGACLQRTGTSVALTSINNMVAFFMAALVPIPALRAFSLQAAIVVSCTFAVVMLVFPAVLSLDLHRRHSQRLDVLCCFSSPCSARVIQILPQELGDRTVPVGITRLTATVQAFAHCEASSQHVVTILPPQTHLVSPPSDPLGSELFIPGGSTRDLLGQEEGTRQKIAHRSPPCACWNLARFARYQFAPLLLQSHTKALVLVLFGALLGLSLYGATLVQDGLALTDVVPRGTKEHAFLSAQLRYFSLYEVALVTQGGFDYAHSQRALFDLHQRFSSLKAVLPPPTSQPPRTWLHYYRNWLQGIQAAFDQDWAAGRITRHSYRNASEDGALAYKLLIQTGDTQEPLDFSQLPTRKLVDTEGLIPPELFYSGLTVWVNSDPLGLAASQANFYPPPPEWLHDKYDTTGENLRIPAAQPLEFAQFPFLLRGLQSTADFVEAIEGARAACAEAGRAGVRAYPSGSPFLFWEQYLGLRRCFLLAVGILLVCTFLVCALLLLNPWMAGLIVLVLAMMTMELFGIMGFLGIKLSAIPVVILVASVGIGVEFTVHVALGFLTTQGSRSLRAAHALEHTFAPVTDGAVSTLLGLLMLAGSSFDFIVRYFFMVLTVLTVLGLLHGLVLLPVLLSILGPPPEVVQVYKENTEVLNPPAPQGGGLRWGVPPSLHPSFARVTTSMTVALHPPPLPGAYIHPASDEPAWPPSTTPAASSSSTPISRGPCPATG</sequence>